<dbReference type="RefSeq" id="WP_088555312.1">
    <property type="nucleotide sequence ID" value="NZ_BDGJ01000215.1"/>
</dbReference>
<dbReference type="PANTHER" id="PTHR43694">
    <property type="entry name" value="RIBONUCLEASE J"/>
    <property type="match status" value="1"/>
</dbReference>
<reference evidence="3" key="1">
    <citation type="journal article" date="2017" name="Appl. Environ. Microbiol.">
        <title>Genomic Analysis of Calderihabitans maritimus KKC1, a Thermophilic, Hydrogenogenic, Carboxydotrophic Bacterium Isolated from Marine Sediment.</title>
        <authorList>
            <person name="Omae K."/>
            <person name="Yoneda Y."/>
            <person name="Fukuyama Y."/>
            <person name="Yoshida T."/>
            <person name="Sako Y."/>
        </authorList>
    </citation>
    <scope>NUCLEOTIDE SEQUENCE [LARGE SCALE GENOMIC DNA]</scope>
    <source>
        <strain evidence="3">KKC1</strain>
    </source>
</reference>
<dbReference type="PANTHER" id="PTHR43694:SF1">
    <property type="entry name" value="RIBONUCLEASE J"/>
    <property type="match status" value="1"/>
</dbReference>
<dbReference type="InterPro" id="IPR036866">
    <property type="entry name" value="RibonucZ/Hydroxyglut_hydro"/>
</dbReference>
<keyword evidence="3" id="KW-1185">Reference proteome</keyword>
<protein>
    <submittedName>
        <fullName evidence="2">Beta-lactamase domain-containing protein</fullName>
    </submittedName>
</protein>
<dbReference type="Pfam" id="PF07521">
    <property type="entry name" value="RMMBL"/>
    <property type="match status" value="1"/>
</dbReference>
<organism evidence="2 3">
    <name type="scientific">Calderihabitans maritimus</name>
    <dbReference type="NCBI Taxonomy" id="1246530"/>
    <lineage>
        <taxon>Bacteria</taxon>
        <taxon>Bacillati</taxon>
        <taxon>Bacillota</taxon>
        <taxon>Clostridia</taxon>
        <taxon>Neomoorellales</taxon>
        <taxon>Calderihabitantaceae</taxon>
        <taxon>Calderihabitans</taxon>
    </lineage>
</organism>
<dbReference type="SUPFAM" id="SSF56281">
    <property type="entry name" value="Metallo-hydrolase/oxidoreductase"/>
    <property type="match status" value="1"/>
</dbReference>
<evidence type="ECO:0000259" key="1">
    <source>
        <dbReference type="Pfam" id="PF07521"/>
    </source>
</evidence>
<evidence type="ECO:0000313" key="3">
    <source>
        <dbReference type="Proteomes" id="UP000197032"/>
    </source>
</evidence>
<comment type="caution">
    <text evidence="2">The sequence shown here is derived from an EMBL/GenBank/DDBJ whole genome shotgun (WGS) entry which is preliminary data.</text>
</comment>
<accession>A0A1Z5HYF6</accession>
<feature type="domain" description="Zn-dependent metallo-hydrolase RNA specificity" evidence="1">
    <location>
        <begin position="475"/>
        <end position="506"/>
    </location>
</feature>
<dbReference type="InterPro" id="IPR011108">
    <property type="entry name" value="RMMBL"/>
</dbReference>
<dbReference type="EMBL" id="BDGJ01000215">
    <property type="protein sequence ID" value="GAW94361.1"/>
    <property type="molecule type" value="Genomic_DNA"/>
</dbReference>
<gene>
    <name evidence="2" type="ORF">KKC1_34670</name>
</gene>
<dbReference type="Proteomes" id="UP000197032">
    <property type="component" value="Unassembled WGS sequence"/>
</dbReference>
<sequence>MPVYLTFYDGIDCIGGNKFLLEADDTALLLDFGTNFGAEGLFFDEFLRPRSITGLCDLLDLGLLPPLRGIYRKDLELPERAWWERIKSRPFYRELEAHGVLLSHAHIDHSGYISFLDRDIPVYTGLTTAVIAKAMQDTTRSGFERETCYIAPREIKDGLLQTTHWKKAPYEQRRYVIMDAGEVNPHAADFWAMSGSSRAIDPCPLETCRTAEVQVGNLLVKRWPVDHSIPGAGAFGIRTSVGWIIYTGDMRLHGRRAADTRTFMQEAARLEPFVLICEGTHPETETPVTEDEVYTRAAETVRQAEGLVIADFGPRNIERLLSFLRAAGEAGRRLVVTLKDAYLLEALHAAGEPDVPSPLEDEGFALYVEAKTRRDVWEKVLIERYQERCRDRVVTAHDVSRNQGDYVLCFSYYDLHELIDIQPSGGTYIYSSSEAFNEEMHMDLDRLRNWISHFNLRLAGDPGDREGRGREPGFHASGHIHGPGLVELVETIKPRVLIPVHTENRRFFKKHFAGKLRLLFPGPGETIQLDGSLLNVG</sequence>
<dbReference type="AlphaFoldDB" id="A0A1Z5HYF6"/>
<dbReference type="OrthoDB" id="9803916at2"/>
<proteinExistence type="predicted"/>
<dbReference type="Gene3D" id="3.60.15.10">
    <property type="entry name" value="Ribonuclease Z/Hydroxyacylglutathione hydrolase-like"/>
    <property type="match status" value="1"/>
</dbReference>
<name>A0A1Z5HYF6_9FIRM</name>
<evidence type="ECO:0000313" key="2">
    <source>
        <dbReference type="EMBL" id="GAW94361.1"/>
    </source>
</evidence>